<dbReference type="Gene3D" id="3.40.50.1400">
    <property type="match status" value="2"/>
</dbReference>
<comment type="catalytic activity">
    <reaction evidence="7">
        <text>heme b + 2 H(+) = protoporphyrin IX + Fe(2+)</text>
        <dbReference type="Rhea" id="RHEA:22584"/>
        <dbReference type="ChEBI" id="CHEBI:15378"/>
        <dbReference type="ChEBI" id="CHEBI:29033"/>
        <dbReference type="ChEBI" id="CHEBI:57306"/>
        <dbReference type="ChEBI" id="CHEBI:60344"/>
        <dbReference type="EC" id="4.98.1.1"/>
    </reaction>
</comment>
<dbReference type="InterPro" id="IPR001015">
    <property type="entry name" value="Ferrochelatase"/>
</dbReference>
<keyword evidence="3 7" id="KW-0350">Heme biosynthesis</keyword>
<evidence type="ECO:0000256" key="2">
    <source>
        <dbReference type="ARBA" id="ARBA00023004"/>
    </source>
</evidence>
<dbReference type="GO" id="GO:0004325">
    <property type="term" value="F:ferrochelatase activity"/>
    <property type="evidence" value="ECO:0007669"/>
    <property type="project" value="UniProtKB-UniRule"/>
</dbReference>
<dbReference type="SUPFAM" id="SSF53800">
    <property type="entry name" value="Chelatase"/>
    <property type="match status" value="1"/>
</dbReference>
<dbReference type="Proteomes" id="UP000238882">
    <property type="component" value="Unassembled WGS sequence"/>
</dbReference>
<organism evidence="9 10">
    <name type="scientific">Polaribacter porphyrae</name>
    <dbReference type="NCBI Taxonomy" id="1137780"/>
    <lineage>
        <taxon>Bacteria</taxon>
        <taxon>Pseudomonadati</taxon>
        <taxon>Bacteroidota</taxon>
        <taxon>Flavobacteriia</taxon>
        <taxon>Flavobacteriales</taxon>
        <taxon>Flavobacteriaceae</taxon>
    </lineage>
</organism>
<evidence type="ECO:0000256" key="5">
    <source>
        <dbReference type="ARBA" id="ARBA00023244"/>
    </source>
</evidence>
<dbReference type="InterPro" id="IPR033659">
    <property type="entry name" value="Ferrochelatase_N"/>
</dbReference>
<comment type="catalytic activity">
    <reaction evidence="6">
        <text>Fe-coproporphyrin III + 2 H(+) = coproporphyrin III + Fe(2+)</text>
        <dbReference type="Rhea" id="RHEA:49572"/>
        <dbReference type="ChEBI" id="CHEBI:15378"/>
        <dbReference type="ChEBI" id="CHEBI:29033"/>
        <dbReference type="ChEBI" id="CHEBI:68438"/>
        <dbReference type="ChEBI" id="CHEBI:131725"/>
        <dbReference type="EC" id="4.99.1.9"/>
    </reaction>
    <physiologicalReaction direction="right-to-left" evidence="6">
        <dbReference type="Rhea" id="RHEA:49574"/>
    </physiologicalReaction>
</comment>
<evidence type="ECO:0000313" key="9">
    <source>
        <dbReference type="EMBL" id="PQJ78953.1"/>
    </source>
</evidence>
<evidence type="ECO:0000256" key="1">
    <source>
        <dbReference type="ARBA" id="ARBA00007718"/>
    </source>
</evidence>
<dbReference type="EC" id="4.98.1.1" evidence="7"/>
<comment type="caution">
    <text evidence="9">The sequence shown here is derived from an EMBL/GenBank/DDBJ whole genome shotgun (WGS) entry which is preliminary data.</text>
</comment>
<accession>A0A2S7WMY9</accession>
<dbReference type="UniPathway" id="UPA00252">
    <property type="reaction ID" value="UER00325"/>
</dbReference>
<evidence type="ECO:0000256" key="4">
    <source>
        <dbReference type="ARBA" id="ARBA00023239"/>
    </source>
</evidence>
<dbReference type="PANTHER" id="PTHR11108">
    <property type="entry name" value="FERROCHELATASE"/>
    <property type="match status" value="1"/>
</dbReference>
<dbReference type="RefSeq" id="WP_105015551.1">
    <property type="nucleotide sequence ID" value="NZ_MSCN01000001.1"/>
</dbReference>
<keyword evidence="5 7" id="KW-0627">Porphyrin biosynthesis</keyword>
<protein>
    <recommendedName>
        <fullName evidence="7">Ferrochelatase</fullName>
        <ecNumber evidence="7">4.98.1.1</ecNumber>
    </recommendedName>
    <alternativeName>
        <fullName evidence="7">Heme synthase</fullName>
    </alternativeName>
    <alternativeName>
        <fullName evidence="7">Protoheme ferro-lyase</fullName>
    </alternativeName>
</protein>
<evidence type="ECO:0000256" key="3">
    <source>
        <dbReference type="ARBA" id="ARBA00023133"/>
    </source>
</evidence>
<dbReference type="Pfam" id="PF00762">
    <property type="entry name" value="Ferrochelatase"/>
    <property type="match status" value="1"/>
</dbReference>
<comment type="function">
    <text evidence="7">Catalyzes the ferrous insertion into protoporphyrin IX.</text>
</comment>
<sequence>MKGVLLNNLGSPDSTNIKDVKTYLDEFLMDERVIDIPYWKRYVLIKGIILNFRPKKSAKAYKKIWWDEGSPLVVISERFTEKLKQKIDIPIELAMRYGSMSMEKGIKNLVDKGVTEIFLAPLYPHYAMSSYETVVTKAEEILAEHYPSVILDTLPPFYKKPDYIRVMSDNIAHHLKDFEYDHILFSYHGIPERHIKKSDPTKSHCKIDGSCCERNSVAHYTCYRHQCFETTKAIAKELDLKEGTWSNSFQSRLLKDPWLKPYTDFELEKFPKEGKKKLAVITPAFVSDCLETLEEIAMEGEEEFLEAGGTHYKHIPCLNDNDDWVNVMKEWIENWNNN</sequence>
<dbReference type="NCBIfam" id="TIGR00109">
    <property type="entry name" value="hemH"/>
    <property type="match status" value="1"/>
</dbReference>
<dbReference type="OrthoDB" id="9809741at2"/>
<evidence type="ECO:0000313" key="10">
    <source>
        <dbReference type="Proteomes" id="UP000238882"/>
    </source>
</evidence>
<comment type="similarity">
    <text evidence="1 7 8">Belongs to the ferrochelatase family.</text>
</comment>
<dbReference type="PANTHER" id="PTHR11108:SF1">
    <property type="entry name" value="FERROCHELATASE, MITOCHONDRIAL"/>
    <property type="match status" value="1"/>
</dbReference>
<keyword evidence="10" id="KW-1185">Reference proteome</keyword>
<dbReference type="EMBL" id="MSCN01000001">
    <property type="protein sequence ID" value="PQJ78953.1"/>
    <property type="molecule type" value="Genomic_DNA"/>
</dbReference>
<dbReference type="GO" id="GO:0005737">
    <property type="term" value="C:cytoplasm"/>
    <property type="evidence" value="ECO:0007669"/>
    <property type="project" value="UniProtKB-SubCell"/>
</dbReference>
<dbReference type="GO" id="GO:0046872">
    <property type="term" value="F:metal ion binding"/>
    <property type="evidence" value="ECO:0007669"/>
    <property type="project" value="UniProtKB-KW"/>
</dbReference>
<comment type="subcellular location">
    <subcellularLocation>
        <location evidence="7">Cytoplasm</location>
    </subcellularLocation>
</comment>
<evidence type="ECO:0000256" key="6">
    <source>
        <dbReference type="ARBA" id="ARBA00024536"/>
    </source>
</evidence>
<keyword evidence="7" id="KW-0963">Cytoplasm</keyword>
<dbReference type="CDD" id="cd00419">
    <property type="entry name" value="Ferrochelatase_C"/>
    <property type="match status" value="1"/>
</dbReference>
<dbReference type="HAMAP" id="MF_00323">
    <property type="entry name" value="Ferrochelatase"/>
    <property type="match status" value="1"/>
</dbReference>
<comment type="pathway">
    <text evidence="7">Porphyrin-containing compound metabolism; protoheme biosynthesis; protoheme from protoporphyrin-IX: step 1/1.</text>
</comment>
<evidence type="ECO:0000256" key="8">
    <source>
        <dbReference type="RuleBase" id="RU004185"/>
    </source>
</evidence>
<gene>
    <name evidence="7" type="primary">hemH</name>
    <name evidence="9" type="ORF">BTO18_07060</name>
</gene>
<name>A0A2S7WMY9_9FLAO</name>
<reference evidence="9 10" key="1">
    <citation type="submission" date="2016-12" db="EMBL/GenBank/DDBJ databases">
        <title>Trade-off between light-utilization and light-protection in marine flavobacteria.</title>
        <authorList>
            <person name="Kumagai Y."/>
            <person name="Yoshizawa S."/>
            <person name="Kogure K."/>
            <person name="Iwasaki W."/>
        </authorList>
    </citation>
    <scope>NUCLEOTIDE SEQUENCE [LARGE SCALE GENOMIC DNA]</scope>
    <source>
        <strain evidence="9 10">NBRC 108759</strain>
    </source>
</reference>
<dbReference type="AlphaFoldDB" id="A0A2S7WMY9"/>
<dbReference type="InterPro" id="IPR033644">
    <property type="entry name" value="Ferrochelatase_C"/>
</dbReference>
<dbReference type="CDD" id="cd03411">
    <property type="entry name" value="Ferrochelatase_N"/>
    <property type="match status" value="1"/>
</dbReference>
<feature type="binding site" evidence="7">
    <location>
        <position position="291"/>
    </location>
    <ligand>
        <name>Fe(2+)</name>
        <dbReference type="ChEBI" id="CHEBI:29033"/>
    </ligand>
</feature>
<evidence type="ECO:0000256" key="7">
    <source>
        <dbReference type="HAMAP-Rule" id="MF_00323"/>
    </source>
</evidence>
<keyword evidence="7" id="KW-0479">Metal-binding</keyword>
<dbReference type="GO" id="GO:0006783">
    <property type="term" value="P:heme biosynthetic process"/>
    <property type="evidence" value="ECO:0007669"/>
    <property type="project" value="UniProtKB-UniRule"/>
</dbReference>
<keyword evidence="4 7" id="KW-0456">Lyase</keyword>
<proteinExistence type="inferred from homology"/>
<feature type="binding site" evidence="7">
    <location>
        <position position="188"/>
    </location>
    <ligand>
        <name>Fe(2+)</name>
        <dbReference type="ChEBI" id="CHEBI:29033"/>
    </ligand>
</feature>
<keyword evidence="2 7" id="KW-0408">Iron</keyword>